<dbReference type="InterPro" id="IPR029055">
    <property type="entry name" value="Ntn_hydrolases_N"/>
</dbReference>
<dbReference type="GeneID" id="79843083"/>
<dbReference type="CDD" id="cd00715">
    <property type="entry name" value="GPATase_N"/>
    <property type="match status" value="1"/>
</dbReference>
<organism evidence="13 14">
    <name type="scientific">Peptostreptococcus anaerobius</name>
    <dbReference type="NCBI Taxonomy" id="1261"/>
    <lineage>
        <taxon>Bacteria</taxon>
        <taxon>Bacillati</taxon>
        <taxon>Bacillota</taxon>
        <taxon>Clostridia</taxon>
        <taxon>Peptostreptococcales</taxon>
        <taxon>Peptostreptococcaceae</taxon>
        <taxon>Peptostreptococcus</taxon>
    </lineage>
</organism>
<dbReference type="InterPro" id="IPR035584">
    <property type="entry name" value="PurF_N"/>
</dbReference>
<sequence length="479" mass="52292">MVEEIMTGLGEECGVFGAYDLAGDDVASYVYYGLFALQHRGQQSAGISVTDTTGEDNNVMYHKDTGLVNEVFDKKSLLSLKGNLGVGHVRYSTAGGTGRENAQPFVIHYTKGILSMAHNGNLTNAMELRDELAETGAIFQANTDSELITYMIARERLNTLTVEDAVKAATERLTGAFSLVISSPSKLIGVRDPHGFRPLCIGKKEDIYFLSSESAALDTIGAEFIRDVEPGEMVVIDKDGSLTTHRISRETKAARCIFEYIYFARTDSRIDGQSVYTSRTKAGSLLAQEHPVEADLVVGVPESGLAAAIGYSQESGIPYGMAFYKNSYVGRTFIKPKQNERTASVQVKLNVIREVVEGKRIIMVDDSIVRGTTIRNIVRMLKRAGATEVHVRVSSPPFKFPCFYGTDVPSSENLVAYNNSLEEIRESIDADSLGYLSVDSLGCLCPGLDYCDSCFTGRYKGGIPTDEQDRKPCSSAKVL</sequence>
<dbReference type="PATRIC" id="fig|1261.5.peg.265"/>
<feature type="domain" description="Glutamine amidotransferase type-2" evidence="12">
    <location>
        <begin position="13"/>
        <end position="239"/>
    </location>
</feature>
<gene>
    <name evidence="7" type="primary">purF</name>
    <name evidence="13" type="ORF">HMPREF3195_00259</name>
</gene>
<dbReference type="GO" id="GO:0009113">
    <property type="term" value="P:purine nucleobase biosynthetic process"/>
    <property type="evidence" value="ECO:0007669"/>
    <property type="project" value="UniProtKB-UniRule"/>
</dbReference>
<feature type="binding site" evidence="7 10">
    <location>
        <position position="365"/>
    </location>
    <ligand>
        <name>Mg(2+)</name>
        <dbReference type="ChEBI" id="CHEBI:18420"/>
    </ligand>
</feature>
<dbReference type="EMBL" id="LSQZ01000009">
    <property type="protein sequence ID" value="KXI14359.1"/>
    <property type="molecule type" value="Genomic_DNA"/>
</dbReference>
<name>A0A135YY95_9FIRM</name>
<dbReference type="SUPFAM" id="SSF53271">
    <property type="entry name" value="PRTase-like"/>
    <property type="match status" value="1"/>
</dbReference>
<dbReference type="GO" id="GO:0004044">
    <property type="term" value="F:amidophosphoribosyltransferase activity"/>
    <property type="evidence" value="ECO:0007669"/>
    <property type="project" value="UniProtKB-UniRule"/>
</dbReference>
<keyword evidence="6 7" id="KW-0315">Glutamine amidotransferase</keyword>
<evidence type="ECO:0000256" key="11">
    <source>
        <dbReference type="PIRSR" id="PIRSR000485-3"/>
    </source>
</evidence>
<evidence type="ECO:0000256" key="2">
    <source>
        <dbReference type="ARBA" id="ARBA00010138"/>
    </source>
</evidence>
<comment type="cofactor">
    <cofactor evidence="7 10">
        <name>Mg(2+)</name>
        <dbReference type="ChEBI" id="CHEBI:18420"/>
    </cofactor>
    <text evidence="7 10">Binds 1 Mg(2+) ion per subunit.</text>
</comment>
<feature type="binding site" evidence="7 11">
    <location>
        <position position="402"/>
    </location>
    <ligand>
        <name>[4Fe-4S] cluster</name>
        <dbReference type="ChEBI" id="CHEBI:49883"/>
    </ligand>
</feature>
<dbReference type="GO" id="GO:0006189">
    <property type="term" value="P:'de novo' IMP biosynthetic process"/>
    <property type="evidence" value="ECO:0007669"/>
    <property type="project" value="UniProtKB-UniRule"/>
</dbReference>
<dbReference type="CDD" id="cd06223">
    <property type="entry name" value="PRTases_typeI"/>
    <property type="match status" value="1"/>
</dbReference>
<comment type="cofactor">
    <cofactor evidence="7 11">
        <name>[4Fe-4S] cluster</name>
        <dbReference type="ChEBI" id="CHEBI:49883"/>
    </cofactor>
    <text evidence="7 11">Binds 1 [4Fe-4S] cluster per subunit.</text>
</comment>
<keyword evidence="5 7" id="KW-0658">Purine biosynthesis</keyword>
<dbReference type="AlphaFoldDB" id="A0A135YY95"/>
<dbReference type="Gene3D" id="3.40.50.2020">
    <property type="match status" value="1"/>
</dbReference>
<dbReference type="Pfam" id="PF00156">
    <property type="entry name" value="Pribosyltran"/>
    <property type="match status" value="1"/>
</dbReference>
<dbReference type="Proteomes" id="UP000070326">
    <property type="component" value="Unassembled WGS sequence"/>
</dbReference>
<dbReference type="SUPFAM" id="SSF56235">
    <property type="entry name" value="N-terminal nucleophile aminohydrolases (Ntn hydrolases)"/>
    <property type="match status" value="1"/>
</dbReference>
<feature type="active site" description="Nucleophile" evidence="7 9">
    <location>
        <position position="13"/>
    </location>
</feature>
<evidence type="ECO:0000256" key="8">
    <source>
        <dbReference type="PIRNR" id="PIRNR000485"/>
    </source>
</evidence>
<comment type="pathway">
    <text evidence="1 7 8">Purine metabolism; IMP biosynthesis via de novo pathway; N(1)-(5-phospho-D-ribosyl)glycinamide from 5-phospho-alpha-D-ribose 1-diphosphate: step 1/2.</text>
</comment>
<comment type="function">
    <text evidence="7">Catalyzes the formation of phosphoribosylamine from phosphoribosylpyrophosphate (PRPP) and glutamine.</text>
</comment>
<evidence type="ECO:0000313" key="14">
    <source>
        <dbReference type="Proteomes" id="UP000070326"/>
    </source>
</evidence>
<keyword evidence="7 11" id="KW-0411">Iron-sulfur</keyword>
<evidence type="ECO:0000256" key="6">
    <source>
        <dbReference type="ARBA" id="ARBA00022962"/>
    </source>
</evidence>
<dbReference type="EC" id="2.4.2.14" evidence="7"/>
<dbReference type="RefSeq" id="WP_002844115.1">
    <property type="nucleotide sequence ID" value="NZ_CAMPYD010000009.1"/>
</dbReference>
<keyword evidence="7 10" id="KW-0460">Magnesium</keyword>
<dbReference type="Gene3D" id="3.60.20.10">
    <property type="entry name" value="Glutamine Phosphoribosylpyrophosphate, subunit 1, domain 1"/>
    <property type="match status" value="1"/>
</dbReference>
<dbReference type="PROSITE" id="PS51278">
    <property type="entry name" value="GATASE_TYPE_2"/>
    <property type="match status" value="1"/>
</dbReference>
<evidence type="ECO:0000313" key="13">
    <source>
        <dbReference type="EMBL" id="KXI14359.1"/>
    </source>
</evidence>
<dbReference type="eggNOG" id="COG0034">
    <property type="taxonomic scope" value="Bacteria"/>
</dbReference>
<dbReference type="PIRSF" id="PIRSF000485">
    <property type="entry name" value="Amd_phspho_trans"/>
    <property type="match status" value="1"/>
</dbReference>
<feature type="binding site" evidence="7 11">
    <location>
        <position position="454"/>
    </location>
    <ligand>
        <name>[4Fe-4S] cluster</name>
        <dbReference type="ChEBI" id="CHEBI:49883"/>
    </ligand>
</feature>
<proteinExistence type="inferred from homology"/>
<dbReference type="InterPro" id="IPR029057">
    <property type="entry name" value="PRTase-like"/>
</dbReference>
<evidence type="ECO:0000259" key="12">
    <source>
        <dbReference type="PROSITE" id="PS51278"/>
    </source>
</evidence>
<dbReference type="UniPathway" id="UPA00074">
    <property type="reaction ID" value="UER00124"/>
</dbReference>
<dbReference type="InterPro" id="IPR017932">
    <property type="entry name" value="GATase_2_dom"/>
</dbReference>
<keyword evidence="7 10" id="KW-0479">Metal-binding</keyword>
<evidence type="ECO:0000256" key="1">
    <source>
        <dbReference type="ARBA" id="ARBA00005209"/>
    </source>
</evidence>
<evidence type="ECO:0000256" key="10">
    <source>
        <dbReference type="PIRSR" id="PIRSR000485-2"/>
    </source>
</evidence>
<dbReference type="STRING" id="1261.HMPREF3195_00259"/>
<reference evidence="13 14" key="1">
    <citation type="submission" date="2016-02" db="EMBL/GenBank/DDBJ databases">
        <authorList>
            <person name="Wen L."/>
            <person name="He K."/>
            <person name="Yang H."/>
        </authorList>
    </citation>
    <scope>NUCLEOTIDE SEQUENCE [LARGE SCALE GENOMIC DNA]</scope>
    <source>
        <strain evidence="13 14">MJR8628A</strain>
    </source>
</reference>
<evidence type="ECO:0000256" key="7">
    <source>
        <dbReference type="HAMAP-Rule" id="MF_01931"/>
    </source>
</evidence>
<comment type="caution">
    <text evidence="13">The sequence shown here is derived from an EMBL/GenBank/DDBJ whole genome shotgun (WGS) entry which is preliminary data.</text>
</comment>
<evidence type="ECO:0000256" key="5">
    <source>
        <dbReference type="ARBA" id="ARBA00022755"/>
    </source>
</evidence>
<comment type="similarity">
    <text evidence="2 7 8">In the C-terminal section; belongs to the purine/pyrimidine phosphoribosyltransferase family.</text>
</comment>
<feature type="binding site" evidence="7 11">
    <location>
        <position position="451"/>
    </location>
    <ligand>
        <name>[4Fe-4S] cluster</name>
        <dbReference type="ChEBI" id="CHEBI:49883"/>
    </ligand>
</feature>
<dbReference type="InterPro" id="IPR005854">
    <property type="entry name" value="PurF"/>
</dbReference>
<dbReference type="GO" id="GO:0051539">
    <property type="term" value="F:4 iron, 4 sulfur cluster binding"/>
    <property type="evidence" value="ECO:0007669"/>
    <property type="project" value="UniProtKB-KW"/>
</dbReference>
<keyword evidence="4 7" id="KW-0808">Transferase</keyword>
<dbReference type="PANTHER" id="PTHR11907">
    <property type="entry name" value="AMIDOPHOSPHORIBOSYLTRANSFERASE"/>
    <property type="match status" value="1"/>
</dbReference>
<keyword evidence="3 7" id="KW-0328">Glycosyltransferase</keyword>
<keyword evidence="7 11" id="KW-0408">Iron</keyword>
<evidence type="ECO:0000256" key="9">
    <source>
        <dbReference type="PIRSR" id="PIRSR000485-1"/>
    </source>
</evidence>
<accession>A0A135YY95</accession>
<dbReference type="NCBIfam" id="TIGR01134">
    <property type="entry name" value="purF"/>
    <property type="match status" value="1"/>
</dbReference>
<dbReference type="GO" id="GO:0000287">
    <property type="term" value="F:magnesium ion binding"/>
    <property type="evidence" value="ECO:0007669"/>
    <property type="project" value="UniProtKB-UniRule"/>
</dbReference>
<protein>
    <recommendedName>
        <fullName evidence="7">Amidophosphoribosyltransferase</fullName>
        <shortName evidence="7">ATase</shortName>
        <ecNumber evidence="7">2.4.2.14</ecNumber>
    </recommendedName>
    <alternativeName>
        <fullName evidence="7">Glutamine phosphoribosylpyrophosphate amidotransferase</fullName>
        <shortName evidence="7">GPATase</shortName>
    </alternativeName>
</protein>
<feature type="binding site" evidence="7 10">
    <location>
        <position position="366"/>
    </location>
    <ligand>
        <name>Mg(2+)</name>
        <dbReference type="ChEBI" id="CHEBI:18420"/>
    </ligand>
</feature>
<dbReference type="Pfam" id="PF13522">
    <property type="entry name" value="GATase_6"/>
    <property type="match status" value="1"/>
</dbReference>
<keyword evidence="7" id="KW-0004">4Fe-4S</keyword>
<dbReference type="InterPro" id="IPR000836">
    <property type="entry name" value="PRTase_dom"/>
</dbReference>
<feature type="binding site" evidence="7 10">
    <location>
        <position position="303"/>
    </location>
    <ligand>
        <name>Mg(2+)</name>
        <dbReference type="ChEBI" id="CHEBI:18420"/>
    </ligand>
</feature>
<evidence type="ECO:0000256" key="3">
    <source>
        <dbReference type="ARBA" id="ARBA00022676"/>
    </source>
</evidence>
<feature type="binding site" evidence="7 11">
    <location>
        <position position="256"/>
    </location>
    <ligand>
        <name>[4Fe-4S] cluster</name>
        <dbReference type="ChEBI" id="CHEBI:49883"/>
    </ligand>
</feature>
<comment type="catalytic activity">
    <reaction evidence="7 8">
        <text>5-phospho-beta-D-ribosylamine + L-glutamate + diphosphate = 5-phospho-alpha-D-ribose 1-diphosphate + L-glutamine + H2O</text>
        <dbReference type="Rhea" id="RHEA:14905"/>
        <dbReference type="ChEBI" id="CHEBI:15377"/>
        <dbReference type="ChEBI" id="CHEBI:29985"/>
        <dbReference type="ChEBI" id="CHEBI:33019"/>
        <dbReference type="ChEBI" id="CHEBI:58017"/>
        <dbReference type="ChEBI" id="CHEBI:58359"/>
        <dbReference type="ChEBI" id="CHEBI:58681"/>
        <dbReference type="EC" id="2.4.2.14"/>
    </reaction>
</comment>
<dbReference type="HAMAP" id="MF_01931">
    <property type="entry name" value="PurF"/>
    <property type="match status" value="1"/>
</dbReference>
<evidence type="ECO:0000256" key="4">
    <source>
        <dbReference type="ARBA" id="ARBA00022679"/>
    </source>
</evidence>